<accession>A0A843SHT4</accession>
<dbReference type="InterPro" id="IPR051404">
    <property type="entry name" value="TA_system_antitoxin"/>
</dbReference>
<evidence type="ECO:0000259" key="1">
    <source>
        <dbReference type="Pfam" id="PF15919"/>
    </source>
</evidence>
<dbReference type="InterPro" id="IPR031807">
    <property type="entry name" value="HicB-like"/>
</dbReference>
<comment type="caution">
    <text evidence="2">The sequence shown here is derived from an EMBL/GenBank/DDBJ whole genome shotgun (WGS) entry which is preliminary data.</text>
</comment>
<feature type="domain" description="HicB-like antitoxin of toxin-antitoxin system" evidence="1">
    <location>
        <begin position="6"/>
        <end position="68"/>
    </location>
</feature>
<gene>
    <name evidence="2" type="ORF">GEV01_11970</name>
</gene>
<dbReference type="PANTHER" id="PTHR34504">
    <property type="entry name" value="ANTITOXIN HICB"/>
    <property type="match status" value="1"/>
</dbReference>
<reference evidence="2 3" key="1">
    <citation type="submission" date="2019-10" db="EMBL/GenBank/DDBJ databases">
        <title>Two novel species isolated from a subtropical stream in China.</title>
        <authorList>
            <person name="Lu H."/>
        </authorList>
    </citation>
    <scope>NUCLEOTIDE SEQUENCE [LARGE SCALE GENOMIC DNA]</scope>
    <source>
        <strain evidence="2 3">FT103W</strain>
    </source>
</reference>
<dbReference type="Gene3D" id="3.30.160.250">
    <property type="match status" value="1"/>
</dbReference>
<dbReference type="PANTHER" id="PTHR34504:SF2">
    <property type="entry name" value="UPF0150 PROTEIN SSL0259"/>
    <property type="match status" value="1"/>
</dbReference>
<sequence length="73" mass="7638">MNTVRYAIVIEKAEGNYSAYVPDLPGCVATGATVAEAESSLREAIVFHLDGMREDGLPIPAPASLVAYVDVAA</sequence>
<dbReference type="EMBL" id="WHUF01000003">
    <property type="protein sequence ID" value="MQA20227.1"/>
    <property type="molecule type" value="Genomic_DNA"/>
</dbReference>
<dbReference type="InterPro" id="IPR035069">
    <property type="entry name" value="TTHA1013/TTHA0281-like"/>
</dbReference>
<dbReference type="Proteomes" id="UP000444318">
    <property type="component" value="Unassembled WGS sequence"/>
</dbReference>
<dbReference type="Pfam" id="PF15919">
    <property type="entry name" value="HicB_lk_antitox"/>
    <property type="match status" value="1"/>
</dbReference>
<proteinExistence type="predicted"/>
<evidence type="ECO:0000313" key="3">
    <source>
        <dbReference type="Proteomes" id="UP000444318"/>
    </source>
</evidence>
<keyword evidence="3" id="KW-1185">Reference proteome</keyword>
<dbReference type="RefSeq" id="WP_152804549.1">
    <property type="nucleotide sequence ID" value="NZ_WHUF01000003.1"/>
</dbReference>
<evidence type="ECO:0000313" key="2">
    <source>
        <dbReference type="EMBL" id="MQA20227.1"/>
    </source>
</evidence>
<name>A0A843SHT4_9BURK</name>
<organism evidence="2 3">
    <name type="scientific">Rugamonas rivuli</name>
    <dbReference type="NCBI Taxonomy" id="2743358"/>
    <lineage>
        <taxon>Bacteria</taxon>
        <taxon>Pseudomonadati</taxon>
        <taxon>Pseudomonadota</taxon>
        <taxon>Betaproteobacteria</taxon>
        <taxon>Burkholderiales</taxon>
        <taxon>Oxalobacteraceae</taxon>
        <taxon>Telluria group</taxon>
        <taxon>Rugamonas</taxon>
    </lineage>
</organism>
<dbReference type="AlphaFoldDB" id="A0A843SHT4"/>
<protein>
    <submittedName>
        <fullName evidence="2">Type II toxin-antitoxin system HicB family antitoxin</fullName>
    </submittedName>
</protein>
<dbReference type="SUPFAM" id="SSF143100">
    <property type="entry name" value="TTHA1013/TTHA0281-like"/>
    <property type="match status" value="1"/>
</dbReference>